<organism evidence="1 2">
    <name type="scientific">Neolewinella lacunae</name>
    <dbReference type="NCBI Taxonomy" id="1517758"/>
    <lineage>
        <taxon>Bacteria</taxon>
        <taxon>Pseudomonadati</taxon>
        <taxon>Bacteroidota</taxon>
        <taxon>Saprospiria</taxon>
        <taxon>Saprospirales</taxon>
        <taxon>Lewinellaceae</taxon>
        <taxon>Neolewinella</taxon>
    </lineage>
</organism>
<dbReference type="AlphaFoldDB" id="A0A923PS34"/>
<evidence type="ECO:0000313" key="2">
    <source>
        <dbReference type="Proteomes" id="UP000650081"/>
    </source>
</evidence>
<dbReference type="PROSITE" id="PS51257">
    <property type="entry name" value="PROKAR_LIPOPROTEIN"/>
    <property type="match status" value="1"/>
</dbReference>
<accession>A0A923PS34</accession>
<sequence>MAKSTHNFIFSRNYIFTWCLLGMTLSLSCEDKKCGGNNSRYQYLLEVKATITPAKELYHLGDTVAFSLYLPRTIIDRNHDELETIANHSLVHLSFATRVDTLEDDVLMDQFLNLVGPDIGNARFEPVGNSVAVTADFTENNLGDWELQYRFVLKRTGVYFFRLNYFIGGERRAGNLQLLNECGNGIIELFHNLNDGANNNWHLLCASNEQYCTPAWDETVRDRTFDQHAGFVFKVVE</sequence>
<comment type="caution">
    <text evidence="1">The sequence shown here is derived from an EMBL/GenBank/DDBJ whole genome shotgun (WGS) entry which is preliminary data.</text>
</comment>
<dbReference type="RefSeq" id="WP_187468474.1">
    <property type="nucleotide sequence ID" value="NZ_JACSIT010000152.1"/>
</dbReference>
<protein>
    <submittedName>
        <fullName evidence="1">Uncharacterized protein</fullName>
    </submittedName>
</protein>
<keyword evidence="2" id="KW-1185">Reference proteome</keyword>
<reference evidence="1" key="1">
    <citation type="submission" date="2020-08" db="EMBL/GenBank/DDBJ databases">
        <title>Lewinella bacteria from marine environments.</title>
        <authorList>
            <person name="Zhong Y."/>
        </authorList>
    </citation>
    <scope>NUCLEOTIDE SEQUENCE</scope>
    <source>
        <strain evidence="1">KCTC 42187</strain>
    </source>
</reference>
<dbReference type="Proteomes" id="UP000650081">
    <property type="component" value="Unassembled WGS sequence"/>
</dbReference>
<gene>
    <name evidence="1" type="ORF">H9S92_20020</name>
</gene>
<dbReference type="EMBL" id="JACSIT010000152">
    <property type="protein sequence ID" value="MBC6996469.1"/>
    <property type="molecule type" value="Genomic_DNA"/>
</dbReference>
<name>A0A923PS34_9BACT</name>
<evidence type="ECO:0000313" key="1">
    <source>
        <dbReference type="EMBL" id="MBC6996469.1"/>
    </source>
</evidence>
<proteinExistence type="predicted"/>